<dbReference type="EMBL" id="LNYZ01000013">
    <property type="protein sequence ID" value="KTD77351.1"/>
    <property type="molecule type" value="Genomic_DNA"/>
</dbReference>
<evidence type="ECO:0008006" key="5">
    <source>
        <dbReference type="Google" id="ProtNLM"/>
    </source>
</evidence>
<dbReference type="OrthoDB" id="7505154at2"/>
<accession>A0A378L5U6</accession>
<gene>
    <name evidence="1" type="ORF">Lstg_1708</name>
    <name evidence="2" type="ORF">NCTC11991_00655</name>
</gene>
<dbReference type="InterPro" id="IPR025737">
    <property type="entry name" value="FApF"/>
</dbReference>
<dbReference type="SUPFAM" id="SSF56935">
    <property type="entry name" value="Porins"/>
    <property type="match status" value="1"/>
</dbReference>
<organism evidence="2 4">
    <name type="scientific">Legionella steigerwaltii</name>
    <dbReference type="NCBI Taxonomy" id="460"/>
    <lineage>
        <taxon>Bacteria</taxon>
        <taxon>Pseudomonadati</taxon>
        <taxon>Pseudomonadota</taxon>
        <taxon>Gammaproteobacteria</taxon>
        <taxon>Legionellales</taxon>
        <taxon>Legionellaceae</taxon>
        <taxon>Legionella</taxon>
    </lineage>
</organism>
<name>A0A378L5U6_9GAMM</name>
<protein>
    <recommendedName>
        <fullName evidence="5">Transporter</fullName>
    </recommendedName>
</protein>
<evidence type="ECO:0000313" key="3">
    <source>
        <dbReference type="Proteomes" id="UP000054820"/>
    </source>
</evidence>
<dbReference type="AlphaFoldDB" id="A0A378L5U6"/>
<dbReference type="RefSeq" id="WP_058477266.1">
    <property type="nucleotide sequence ID" value="NZ_CAAAIO010000017.1"/>
</dbReference>
<sequence length="274" mass="30434">MKCLFKHLNIRKRTAQFISSILIILSKTTYAGAPFLTDDPVPLNHKQWEIFLFSILDKNNDLFLEPDLFAPALEINYGPSNDLQLHAIVPYAWSLPNAAPPANGLGDLEVGIKYRLIHETAKMPQIGFAPLLEIPTGNANQNLGNGSPWGKLPVWAQKSWRKWTTYGGAGYAINSAPGMLNYFYTGWLLQRKIKEQLTLGGEIFYQGAITADGSASVIFNAGGFYNFNKNFSLLFTAGHSVAGQNQLVGYLGLYWTFGNVYSPPESHRRGGRLF</sequence>
<evidence type="ECO:0000313" key="1">
    <source>
        <dbReference type="EMBL" id="KTD77351.1"/>
    </source>
</evidence>
<reference evidence="1 3" key="1">
    <citation type="submission" date="2015-11" db="EMBL/GenBank/DDBJ databases">
        <title>Genomic analysis of 38 Legionella species identifies large and diverse effector repertoires.</title>
        <authorList>
            <person name="Burstein D."/>
            <person name="Amaro F."/>
            <person name="Zusman T."/>
            <person name="Lifshitz Z."/>
            <person name="Cohen O."/>
            <person name="Gilbert J.A."/>
            <person name="Pupko T."/>
            <person name="Shuman H.A."/>
            <person name="Segal G."/>
        </authorList>
    </citation>
    <scope>NUCLEOTIDE SEQUENCE [LARGE SCALE GENOMIC DNA]</scope>
    <source>
        <strain evidence="1 3">SC-18-C9</strain>
    </source>
</reference>
<proteinExistence type="predicted"/>
<evidence type="ECO:0000313" key="2">
    <source>
        <dbReference type="EMBL" id="STY22077.1"/>
    </source>
</evidence>
<dbReference type="Proteomes" id="UP000054820">
    <property type="component" value="Unassembled WGS sequence"/>
</dbReference>
<dbReference type="Pfam" id="PF13557">
    <property type="entry name" value="Phenol_MetA_deg"/>
    <property type="match status" value="1"/>
</dbReference>
<evidence type="ECO:0000313" key="4">
    <source>
        <dbReference type="Proteomes" id="UP000255110"/>
    </source>
</evidence>
<keyword evidence="3" id="KW-1185">Reference proteome</keyword>
<dbReference type="Proteomes" id="UP000255110">
    <property type="component" value="Unassembled WGS sequence"/>
</dbReference>
<dbReference type="EMBL" id="UGOY01000001">
    <property type="protein sequence ID" value="STY22077.1"/>
    <property type="molecule type" value="Genomic_DNA"/>
</dbReference>
<reference evidence="2 4" key="2">
    <citation type="submission" date="2018-06" db="EMBL/GenBank/DDBJ databases">
        <authorList>
            <consortium name="Pathogen Informatics"/>
            <person name="Doyle S."/>
        </authorList>
    </citation>
    <scope>NUCLEOTIDE SEQUENCE [LARGE SCALE GENOMIC DNA]</scope>
    <source>
        <strain evidence="2 4">NCTC11991</strain>
    </source>
</reference>